<accession>A0A6A6IYD8</accession>
<keyword evidence="5" id="KW-1185">Reference proteome</keyword>
<dbReference type="RefSeq" id="XP_033689634.1">
    <property type="nucleotide sequence ID" value="XM_033826492.1"/>
</dbReference>
<dbReference type="AlphaFoldDB" id="A0A6A6IYD8"/>
<evidence type="ECO:0000313" key="5">
    <source>
        <dbReference type="Proteomes" id="UP000800094"/>
    </source>
</evidence>
<dbReference type="Pfam" id="PF00172">
    <property type="entry name" value="Zn_clus"/>
    <property type="match status" value="1"/>
</dbReference>
<feature type="domain" description="Zn(2)-C6 fungal-type" evidence="3">
    <location>
        <begin position="228"/>
        <end position="251"/>
    </location>
</feature>
<feature type="region of interest" description="Disordered" evidence="2">
    <location>
        <begin position="76"/>
        <end position="118"/>
    </location>
</feature>
<sequence>MDGSGDRLLQDDVFVRGGYEVPGAHQSIHIFAFRDASQSTRSGNINSQNAIYVGDLEAAVDDFDISEFFDLQNAALDPDDAHPSPSEPQLTTATTTNTLRSTGSEDILRSPSGDPTQCSRHVMLDGSGGGRESNIAKTTSTLLSPLWHWPIDHITIQIQPRPNNAFITVPNDRDAQLSWNMKRKASQEDITGNPCFNPNVGPGSTKKRKKLTAEQLESARSIRAQGGACLRCYVQKQKCSEGRPCGGCQKLFNKAYGSKTLQWTACISSNLPDINIFALGIVTSRSFMPTTN</sequence>
<evidence type="ECO:0000259" key="3">
    <source>
        <dbReference type="Pfam" id="PF00172"/>
    </source>
</evidence>
<dbReference type="InterPro" id="IPR052973">
    <property type="entry name" value="Fungal_sec-metab_reg_TF"/>
</dbReference>
<protein>
    <recommendedName>
        <fullName evidence="3">Zn(2)-C6 fungal-type domain-containing protein</fullName>
    </recommendedName>
</protein>
<proteinExistence type="predicted"/>
<organism evidence="4 5">
    <name type="scientific">Trematosphaeria pertusa</name>
    <dbReference type="NCBI Taxonomy" id="390896"/>
    <lineage>
        <taxon>Eukaryota</taxon>
        <taxon>Fungi</taxon>
        <taxon>Dikarya</taxon>
        <taxon>Ascomycota</taxon>
        <taxon>Pezizomycotina</taxon>
        <taxon>Dothideomycetes</taxon>
        <taxon>Pleosporomycetidae</taxon>
        <taxon>Pleosporales</taxon>
        <taxon>Massarineae</taxon>
        <taxon>Trematosphaeriaceae</taxon>
        <taxon>Trematosphaeria</taxon>
    </lineage>
</organism>
<dbReference type="CDD" id="cd00067">
    <property type="entry name" value="GAL4"/>
    <property type="match status" value="1"/>
</dbReference>
<dbReference type="Proteomes" id="UP000800094">
    <property type="component" value="Unassembled WGS sequence"/>
</dbReference>
<evidence type="ECO:0000313" key="4">
    <source>
        <dbReference type="EMBL" id="KAF2254630.1"/>
    </source>
</evidence>
<name>A0A6A6IYD8_9PLEO</name>
<dbReference type="EMBL" id="ML987190">
    <property type="protein sequence ID" value="KAF2254630.1"/>
    <property type="molecule type" value="Genomic_DNA"/>
</dbReference>
<dbReference type="GeneID" id="54579822"/>
<dbReference type="GO" id="GO:0008270">
    <property type="term" value="F:zinc ion binding"/>
    <property type="evidence" value="ECO:0007669"/>
    <property type="project" value="InterPro"/>
</dbReference>
<reference evidence="4" key="1">
    <citation type="journal article" date="2020" name="Stud. Mycol.">
        <title>101 Dothideomycetes genomes: a test case for predicting lifestyles and emergence of pathogens.</title>
        <authorList>
            <person name="Haridas S."/>
            <person name="Albert R."/>
            <person name="Binder M."/>
            <person name="Bloem J."/>
            <person name="Labutti K."/>
            <person name="Salamov A."/>
            <person name="Andreopoulos B."/>
            <person name="Baker S."/>
            <person name="Barry K."/>
            <person name="Bills G."/>
            <person name="Bluhm B."/>
            <person name="Cannon C."/>
            <person name="Castanera R."/>
            <person name="Culley D."/>
            <person name="Daum C."/>
            <person name="Ezra D."/>
            <person name="Gonzalez J."/>
            <person name="Henrissat B."/>
            <person name="Kuo A."/>
            <person name="Liang C."/>
            <person name="Lipzen A."/>
            <person name="Lutzoni F."/>
            <person name="Magnuson J."/>
            <person name="Mondo S."/>
            <person name="Nolan M."/>
            <person name="Ohm R."/>
            <person name="Pangilinan J."/>
            <person name="Park H.-J."/>
            <person name="Ramirez L."/>
            <person name="Alfaro M."/>
            <person name="Sun H."/>
            <person name="Tritt A."/>
            <person name="Yoshinaga Y."/>
            <person name="Zwiers L.-H."/>
            <person name="Turgeon B."/>
            <person name="Goodwin S."/>
            <person name="Spatafora J."/>
            <person name="Crous P."/>
            <person name="Grigoriev I."/>
        </authorList>
    </citation>
    <scope>NUCLEOTIDE SEQUENCE</scope>
    <source>
        <strain evidence="4">CBS 122368</strain>
    </source>
</reference>
<dbReference type="InterPro" id="IPR001138">
    <property type="entry name" value="Zn2Cys6_DnaBD"/>
</dbReference>
<dbReference type="OrthoDB" id="3937761at2759"/>
<keyword evidence="1" id="KW-0539">Nucleus</keyword>
<evidence type="ECO:0000256" key="2">
    <source>
        <dbReference type="SAM" id="MobiDB-lite"/>
    </source>
</evidence>
<dbReference type="SUPFAM" id="SSF57701">
    <property type="entry name" value="Zn2/Cys6 DNA-binding domain"/>
    <property type="match status" value="1"/>
</dbReference>
<evidence type="ECO:0000256" key="1">
    <source>
        <dbReference type="ARBA" id="ARBA00023242"/>
    </source>
</evidence>
<dbReference type="GO" id="GO:0000981">
    <property type="term" value="F:DNA-binding transcription factor activity, RNA polymerase II-specific"/>
    <property type="evidence" value="ECO:0007669"/>
    <property type="project" value="InterPro"/>
</dbReference>
<dbReference type="InterPro" id="IPR036864">
    <property type="entry name" value="Zn2-C6_fun-type_DNA-bd_sf"/>
</dbReference>
<feature type="compositionally biased region" description="Low complexity" evidence="2">
    <location>
        <begin position="91"/>
        <end position="102"/>
    </location>
</feature>
<dbReference type="PANTHER" id="PTHR35392">
    <property type="entry name" value="ZN(II)2CYS6 TRANSCRIPTION FACTOR (EUROFUNG)-RELATED-RELATED"/>
    <property type="match status" value="1"/>
</dbReference>
<gene>
    <name evidence="4" type="ORF">BU26DRAFT_500349</name>
</gene>
<feature type="region of interest" description="Disordered" evidence="2">
    <location>
        <begin position="188"/>
        <end position="207"/>
    </location>
</feature>